<feature type="non-terminal residue" evidence="3">
    <location>
        <position position="1"/>
    </location>
</feature>
<feature type="domain" description="Staphylococcal/Streptococcal toxin beta-grasp" evidence="2">
    <location>
        <begin position="9"/>
        <end position="101"/>
    </location>
</feature>
<dbReference type="InterPro" id="IPR006126">
    <property type="entry name" value="Staph/Strept_toxin_CS"/>
</dbReference>
<accession>A0AAP8GF48</accession>
<dbReference type="Pfam" id="PF02876">
    <property type="entry name" value="Stap_Strp_tox_C"/>
    <property type="match status" value="1"/>
</dbReference>
<sequence>EKLPTPIELPLKVKVHGKDSPLKYWPKFDKKQLAISTLDFEIRHQLTQIHGLYRSSDKTGGYWKITMNDGSTYQSDLSKKFEYNTEKPPINIDEIKTIEAEIN</sequence>
<proteinExistence type="inferred from homology"/>
<dbReference type="SUPFAM" id="SSF54334">
    <property type="entry name" value="Superantigen toxins, C-terminal domain"/>
    <property type="match status" value="1"/>
</dbReference>
<dbReference type="Proteomes" id="UP000231328">
    <property type="component" value="Unassembled WGS sequence"/>
</dbReference>
<protein>
    <submittedName>
        <fullName evidence="3">Toxin</fullName>
    </submittedName>
</protein>
<gene>
    <name evidence="3" type="ORF">CGZ54_29780</name>
</gene>
<dbReference type="GO" id="GO:0005576">
    <property type="term" value="C:extracellular region"/>
    <property type="evidence" value="ECO:0007669"/>
    <property type="project" value="InterPro"/>
</dbReference>
<comment type="similarity">
    <text evidence="1">Belongs to the staphylococcal/streptococcal toxin family.</text>
</comment>
<dbReference type="Gene3D" id="3.10.20.120">
    <property type="match status" value="1"/>
</dbReference>
<dbReference type="InterPro" id="IPR006123">
    <property type="entry name" value="Toxin_b-grasp_Staph/Strep"/>
</dbReference>
<name>A0AAP8GF48_9ENTR</name>
<dbReference type="InterPro" id="IPR013307">
    <property type="entry name" value="Superantigen_bac"/>
</dbReference>
<evidence type="ECO:0000259" key="2">
    <source>
        <dbReference type="Pfam" id="PF02876"/>
    </source>
</evidence>
<organism evidence="3 4">
    <name type="scientific">Enterobacter hormaechei</name>
    <dbReference type="NCBI Taxonomy" id="158836"/>
    <lineage>
        <taxon>Bacteria</taxon>
        <taxon>Pseudomonadati</taxon>
        <taxon>Pseudomonadota</taxon>
        <taxon>Gammaproteobacteria</taxon>
        <taxon>Enterobacterales</taxon>
        <taxon>Enterobacteriaceae</taxon>
        <taxon>Enterobacter</taxon>
        <taxon>Enterobacter cloacae complex</taxon>
    </lineage>
</organism>
<dbReference type="PRINTS" id="PR01501">
    <property type="entry name" value="TOXICSSTOXIN"/>
</dbReference>
<evidence type="ECO:0000256" key="1">
    <source>
        <dbReference type="ARBA" id="ARBA00008401"/>
    </source>
</evidence>
<dbReference type="EMBL" id="NMVR01000501">
    <property type="protein sequence ID" value="PJG36201.1"/>
    <property type="molecule type" value="Genomic_DNA"/>
</dbReference>
<reference evidence="3 4" key="1">
    <citation type="submission" date="2017-07" db="EMBL/GenBank/DDBJ databases">
        <title>Draft genome sequence of Enterobacter cloacae ST128, a clinical strain coproducing KPC-2 and NDM-1 carbapenemases.</title>
        <authorList>
            <person name="Li X."/>
        </authorList>
    </citation>
    <scope>NUCLEOTIDE SEQUENCE [LARGE SCALE GENOMIC DNA]</scope>
    <source>
        <strain evidence="3 4">HBY</strain>
    </source>
</reference>
<evidence type="ECO:0000313" key="4">
    <source>
        <dbReference type="Proteomes" id="UP000231328"/>
    </source>
</evidence>
<comment type="caution">
    <text evidence="3">The sequence shown here is derived from an EMBL/GenBank/DDBJ whole genome shotgun (WGS) entry which is preliminary data.</text>
</comment>
<evidence type="ECO:0000313" key="3">
    <source>
        <dbReference type="EMBL" id="PJG36201.1"/>
    </source>
</evidence>
<dbReference type="AlphaFoldDB" id="A0AAP8GF48"/>
<dbReference type="InterPro" id="IPR016091">
    <property type="entry name" value="SuperAg_toxin_C"/>
</dbReference>
<dbReference type="PROSITE" id="PS00278">
    <property type="entry name" value="STAPH_STREP_TOXIN_2"/>
    <property type="match status" value="1"/>
</dbReference>